<organism evidence="1">
    <name type="scientific">Dulem virus 40</name>
    <dbReference type="NCBI Taxonomy" id="3145758"/>
    <lineage>
        <taxon>Viruses</taxon>
        <taxon>Duplodnaviria</taxon>
        <taxon>Heunggongvirae</taxon>
        <taxon>Uroviricota</taxon>
        <taxon>Caudoviricetes</taxon>
    </lineage>
</organism>
<sequence>MEVRETDNKFLNGIVLNGKFYEVVEWEGEPNLAKCGTCAFNRICELRPQGVLRTTERHILFFRTVE</sequence>
<evidence type="ECO:0000313" key="1">
    <source>
        <dbReference type="EMBL" id="XCD03672.1"/>
    </source>
</evidence>
<accession>A0AAU8AW49</accession>
<protein>
    <submittedName>
        <fullName evidence="1">Uncharacterized protein</fullName>
    </submittedName>
</protein>
<reference evidence="1" key="1">
    <citation type="submission" date="2024-03" db="EMBL/GenBank/DDBJ databases">
        <title>Diverse circular DNA viruses in blood, oral, and fecal samples of captive lemurs.</title>
        <authorList>
            <person name="Paietta E.N."/>
            <person name="Kraberger S."/>
            <person name="Lund M.C."/>
            <person name="Custer J.M."/>
            <person name="Vargas K.M."/>
            <person name="Ehmke E.E."/>
            <person name="Yoder A.D."/>
            <person name="Varsani A."/>
        </authorList>
    </citation>
    <scope>NUCLEOTIDE SEQUENCE</scope>
    <source>
        <strain evidence="1">Duke_21_1</strain>
    </source>
</reference>
<name>A0AAU8AW49_9CAUD</name>
<proteinExistence type="predicted"/>
<dbReference type="EMBL" id="PP511379">
    <property type="protein sequence ID" value="XCD03672.1"/>
    <property type="molecule type" value="Genomic_DNA"/>
</dbReference>